<comment type="similarity">
    <text evidence="2 12 13">Belongs to the UvrB family.</text>
</comment>
<dbReference type="CDD" id="cd18790">
    <property type="entry name" value="SF2_C_UvrB"/>
    <property type="match status" value="1"/>
</dbReference>
<evidence type="ECO:0000256" key="8">
    <source>
        <dbReference type="ARBA" id="ARBA00022881"/>
    </source>
</evidence>
<dbReference type="GO" id="GO:0005737">
    <property type="term" value="C:cytoplasm"/>
    <property type="evidence" value="ECO:0007669"/>
    <property type="project" value="UniProtKB-SubCell"/>
</dbReference>
<dbReference type="GO" id="GO:0006289">
    <property type="term" value="P:nucleotide-excision repair"/>
    <property type="evidence" value="ECO:0007669"/>
    <property type="project" value="UniProtKB-UniRule"/>
</dbReference>
<dbReference type="NCBIfam" id="NF003673">
    <property type="entry name" value="PRK05298.1"/>
    <property type="match status" value="1"/>
</dbReference>
<dbReference type="InterPro" id="IPR027417">
    <property type="entry name" value="P-loop_NTPase"/>
</dbReference>
<reference evidence="17" key="1">
    <citation type="submission" date="2022-04" db="EMBL/GenBank/DDBJ databases">
        <title>Complete genome of Methanoplanus endosymbiosus DSM 3599.</title>
        <authorList>
            <person name="Chen S.-C."/>
            <person name="You Y.-T."/>
            <person name="Zhou Y.-Z."/>
            <person name="Lai M.-C."/>
        </authorList>
    </citation>
    <scope>NUCLEOTIDE SEQUENCE</scope>
    <source>
        <strain evidence="17">DSM 3599</strain>
    </source>
</reference>
<dbReference type="PROSITE" id="PS51194">
    <property type="entry name" value="HELICASE_CTER"/>
    <property type="match status" value="1"/>
</dbReference>
<dbReference type="InterPro" id="IPR041471">
    <property type="entry name" value="UvrB_inter"/>
</dbReference>
<keyword evidence="5 12" id="KW-0227">DNA damage</keyword>
<comment type="domain">
    <text evidence="12">The beta-hairpin motif is involved in DNA binding.</text>
</comment>
<evidence type="ECO:0000256" key="10">
    <source>
        <dbReference type="ARBA" id="ARBA00026033"/>
    </source>
</evidence>
<dbReference type="GO" id="GO:0005524">
    <property type="term" value="F:ATP binding"/>
    <property type="evidence" value="ECO:0007669"/>
    <property type="project" value="UniProtKB-UniRule"/>
</dbReference>
<dbReference type="EMBL" id="CP096115">
    <property type="protein sequence ID" value="UUX92420.1"/>
    <property type="molecule type" value="Genomic_DNA"/>
</dbReference>
<dbReference type="CDD" id="cd17916">
    <property type="entry name" value="DEXHc_UvrB"/>
    <property type="match status" value="1"/>
</dbReference>
<comment type="subunit">
    <text evidence="10 12 13">Forms a heterotetramer with UvrA during the search for lesions. Interacts with UvrC in an incision complex.</text>
</comment>
<dbReference type="InterPro" id="IPR004807">
    <property type="entry name" value="UvrB"/>
</dbReference>
<evidence type="ECO:0000259" key="15">
    <source>
        <dbReference type="PROSITE" id="PS51192"/>
    </source>
</evidence>
<dbReference type="SUPFAM" id="SSF52540">
    <property type="entry name" value="P-loop containing nucleoside triphosphate hydrolases"/>
    <property type="match status" value="2"/>
</dbReference>
<sequence length="653" mass="75490">MTKEKEKEKDKFRLVSDYRPAGSQPEAINKLTEGIDKKERCQTLLGVTGSGKTFTIANVIEKVQKPTLVFAHNKTLAAQLYNEFKEFFPENRVEYFVSYYDYYQPESYIPKKDQYIEKDAQINPKIEQMRLATTASLLSRDDVIVVASVSCIYGLGNPENFQKLGFEIKTGDRIRRNELLGRLVDILYERNDTEPAPGRFRVRGDTIDLIPGYFNNIIRIEFFGDEIERISEIDRNTGERTESMKYFFIYPARHYVIPEEEKEDAIKKIRAELEEQLPKLGAIEAHRLKQRTLFDIEMIEETGSCKGIENYSRFFDKRNPGEKPFCLLDYFPDDFLMVIDESHQTLPQVRGMYNGDRSRKVPLVDYGFRLPSAFDNRPLVFGEFEEYMRNIIFVSATPGDYEKEHSADVVEQIIRPTGLTDPEVEVRPIEGQMNDLLSEIKKTIEEGDRVLITTLTKRLAEELSEFLASKGIKTRYLHSDIKTIERTEIIRQLRLGRFDVLVGINLLREGLDIPEVGFIGILDADKEGFLRDARSLIQIIGRAARNVNAHVVLYADKLTDSMKKALNETKRRREMQIAFNNKHGITPKTIIKPVKEKETEITDIKHIPNSEIPNVIIELEADMNIAAESLEFERAIMLRDKITALRKKLEEDQ</sequence>
<dbReference type="HAMAP" id="MF_00204">
    <property type="entry name" value="UvrB"/>
    <property type="match status" value="1"/>
</dbReference>
<evidence type="ECO:0000256" key="4">
    <source>
        <dbReference type="ARBA" id="ARBA00022741"/>
    </source>
</evidence>
<comment type="subcellular location">
    <subcellularLocation>
        <location evidence="1 12 13">Cytoplasm</location>
    </subcellularLocation>
</comment>
<feature type="domain" description="Helicase C-terminal" evidence="16">
    <location>
        <begin position="432"/>
        <end position="598"/>
    </location>
</feature>
<evidence type="ECO:0000256" key="7">
    <source>
        <dbReference type="ARBA" id="ARBA00022840"/>
    </source>
</evidence>
<dbReference type="PANTHER" id="PTHR24029:SF0">
    <property type="entry name" value="UVRABC SYSTEM PROTEIN B"/>
    <property type="match status" value="1"/>
</dbReference>
<dbReference type="InterPro" id="IPR024759">
    <property type="entry name" value="UvrB_YAD/RRR_dom"/>
</dbReference>
<dbReference type="InterPro" id="IPR036876">
    <property type="entry name" value="UVR_dom_sf"/>
</dbReference>
<keyword evidence="17" id="KW-0378">Hydrolase</keyword>
<dbReference type="Pfam" id="PF02151">
    <property type="entry name" value="UVR"/>
    <property type="match status" value="1"/>
</dbReference>
<keyword evidence="6 12" id="KW-0228">DNA excision</keyword>
<dbReference type="GO" id="GO:0009432">
    <property type="term" value="P:SOS response"/>
    <property type="evidence" value="ECO:0007669"/>
    <property type="project" value="UniProtKB-UniRule"/>
</dbReference>
<feature type="short sequence motif" description="Beta-hairpin" evidence="12">
    <location>
        <begin position="99"/>
        <end position="122"/>
    </location>
</feature>
<dbReference type="PANTHER" id="PTHR24029">
    <property type="entry name" value="UVRABC SYSTEM PROTEIN B"/>
    <property type="match status" value="1"/>
</dbReference>
<evidence type="ECO:0000256" key="12">
    <source>
        <dbReference type="HAMAP-Rule" id="MF_00204"/>
    </source>
</evidence>
<accession>A0A9E7PLK8</accession>
<feature type="domain" description="Helicase ATP-binding" evidence="15">
    <location>
        <begin position="33"/>
        <end position="166"/>
    </location>
</feature>
<evidence type="ECO:0000313" key="18">
    <source>
        <dbReference type="Proteomes" id="UP001060368"/>
    </source>
</evidence>
<evidence type="ECO:0000256" key="1">
    <source>
        <dbReference type="ARBA" id="ARBA00004496"/>
    </source>
</evidence>
<keyword evidence="12 13" id="KW-0742">SOS response</keyword>
<dbReference type="Pfam" id="PF04851">
    <property type="entry name" value="ResIII"/>
    <property type="match status" value="1"/>
</dbReference>
<dbReference type="PROSITE" id="PS50151">
    <property type="entry name" value="UVR"/>
    <property type="match status" value="1"/>
</dbReference>
<evidence type="ECO:0000256" key="5">
    <source>
        <dbReference type="ARBA" id="ARBA00022763"/>
    </source>
</evidence>
<dbReference type="NCBIfam" id="TIGR00631">
    <property type="entry name" value="uvrb"/>
    <property type="match status" value="1"/>
</dbReference>
<evidence type="ECO:0000259" key="14">
    <source>
        <dbReference type="PROSITE" id="PS50151"/>
    </source>
</evidence>
<dbReference type="InterPro" id="IPR014001">
    <property type="entry name" value="Helicase_ATP-bd"/>
</dbReference>
<dbReference type="GO" id="GO:0120545">
    <property type="term" value="F:nucleic acid conformation isomerase activity"/>
    <property type="evidence" value="ECO:0007669"/>
    <property type="project" value="UniProtKB-ARBA"/>
</dbReference>
<dbReference type="SMART" id="SM00487">
    <property type="entry name" value="DEXDc"/>
    <property type="match status" value="1"/>
</dbReference>
<dbReference type="InterPro" id="IPR001943">
    <property type="entry name" value="UVR_dom"/>
</dbReference>
<dbReference type="GO" id="GO:0016887">
    <property type="term" value="F:ATP hydrolysis activity"/>
    <property type="evidence" value="ECO:0007669"/>
    <property type="project" value="InterPro"/>
</dbReference>
<dbReference type="Gene3D" id="4.10.860.10">
    <property type="entry name" value="UVR domain"/>
    <property type="match status" value="1"/>
</dbReference>
<dbReference type="GO" id="GO:0009380">
    <property type="term" value="C:excinuclease repair complex"/>
    <property type="evidence" value="ECO:0007669"/>
    <property type="project" value="InterPro"/>
</dbReference>
<keyword evidence="18" id="KW-1185">Reference proteome</keyword>
<keyword evidence="9 12" id="KW-0234">DNA repair</keyword>
<gene>
    <name evidence="12 17" type="primary">uvrB</name>
    <name evidence="17" type="ORF">L6E24_13945</name>
</gene>
<evidence type="ECO:0000256" key="3">
    <source>
        <dbReference type="ARBA" id="ARBA00022490"/>
    </source>
</evidence>
<dbReference type="PROSITE" id="PS51192">
    <property type="entry name" value="HELICASE_ATP_BIND_1"/>
    <property type="match status" value="1"/>
</dbReference>
<feature type="binding site" evidence="12">
    <location>
        <begin position="46"/>
        <end position="53"/>
    </location>
    <ligand>
        <name>ATP</name>
        <dbReference type="ChEBI" id="CHEBI:30616"/>
    </ligand>
</feature>
<dbReference type="Pfam" id="PF12344">
    <property type="entry name" value="UvrB"/>
    <property type="match status" value="1"/>
</dbReference>
<dbReference type="GO" id="GO:0003677">
    <property type="term" value="F:DNA binding"/>
    <property type="evidence" value="ECO:0007669"/>
    <property type="project" value="UniProtKB-UniRule"/>
</dbReference>
<feature type="domain" description="UVR" evidence="14">
    <location>
        <begin position="613"/>
        <end position="648"/>
    </location>
</feature>
<keyword evidence="3 12" id="KW-0963">Cytoplasm</keyword>
<dbReference type="RefSeq" id="WP_257742569.1">
    <property type="nucleotide sequence ID" value="NZ_CP096115.1"/>
</dbReference>
<dbReference type="Gene3D" id="3.40.50.300">
    <property type="entry name" value="P-loop containing nucleotide triphosphate hydrolases"/>
    <property type="match status" value="3"/>
</dbReference>
<dbReference type="KEGG" id="mend:L6E24_13945"/>
<keyword evidence="4 12" id="KW-0547">Nucleotide-binding</keyword>
<proteinExistence type="inferred from homology"/>
<evidence type="ECO:0000259" key="16">
    <source>
        <dbReference type="PROSITE" id="PS51194"/>
    </source>
</evidence>
<comment type="function">
    <text evidence="12">The UvrABC repair system catalyzes the recognition and processing of DNA lesions. A damage recognition complex composed of 2 UvrA and 2 UvrB subunits scans DNA for abnormalities. Upon binding of the UvrA(2)B(2) complex to a putative damaged site, the DNA wraps around one UvrB monomer. DNA wrap is dependent on ATP binding by UvrB and probably causes local melting of the DNA helix, facilitating insertion of UvrB beta-hairpin between the DNA strands. Then UvrB probes one DNA strand for the presence of a lesion. If a lesion is found the UvrA subunits dissociate and the UvrB-DNA preincision complex is formed. This complex is subsequently bound by UvrC and the second UvrB is released. If no lesion is found, the DNA wraps around the other UvrB subunit that will check the other stand for damage.</text>
</comment>
<dbReference type="SMART" id="SM00490">
    <property type="entry name" value="HELICc"/>
    <property type="match status" value="1"/>
</dbReference>
<dbReference type="GO" id="GO:0009381">
    <property type="term" value="F:excinuclease ABC activity"/>
    <property type="evidence" value="ECO:0007669"/>
    <property type="project" value="UniProtKB-UniRule"/>
</dbReference>
<organism evidence="17 18">
    <name type="scientific">Methanoplanus endosymbiosus</name>
    <dbReference type="NCBI Taxonomy" id="33865"/>
    <lineage>
        <taxon>Archaea</taxon>
        <taxon>Methanobacteriati</taxon>
        <taxon>Methanobacteriota</taxon>
        <taxon>Stenosarchaea group</taxon>
        <taxon>Methanomicrobia</taxon>
        <taxon>Methanomicrobiales</taxon>
        <taxon>Methanomicrobiaceae</taxon>
        <taxon>Methanoplanus</taxon>
    </lineage>
</organism>
<dbReference type="SUPFAM" id="SSF46600">
    <property type="entry name" value="C-terminal UvrC-binding domain of UvrB"/>
    <property type="match status" value="1"/>
</dbReference>
<dbReference type="Proteomes" id="UP001060368">
    <property type="component" value="Chromosome"/>
</dbReference>
<protein>
    <recommendedName>
        <fullName evidence="11 12">UvrABC system protein B</fullName>
        <shortName evidence="12">Protein UvrB</shortName>
    </recommendedName>
    <alternativeName>
        <fullName evidence="12">Excinuclease ABC subunit B</fullName>
    </alternativeName>
</protein>
<evidence type="ECO:0000256" key="11">
    <source>
        <dbReference type="ARBA" id="ARBA00029504"/>
    </source>
</evidence>
<evidence type="ECO:0000256" key="13">
    <source>
        <dbReference type="RuleBase" id="RU003587"/>
    </source>
</evidence>
<keyword evidence="8 12" id="KW-0267">Excision nuclease</keyword>
<dbReference type="AlphaFoldDB" id="A0A9E7PLK8"/>
<evidence type="ECO:0000256" key="6">
    <source>
        <dbReference type="ARBA" id="ARBA00022769"/>
    </source>
</evidence>
<dbReference type="InterPro" id="IPR006935">
    <property type="entry name" value="Helicase/UvrB_N"/>
</dbReference>
<name>A0A9E7PLK8_9EURY</name>
<dbReference type="InterPro" id="IPR001650">
    <property type="entry name" value="Helicase_C-like"/>
</dbReference>
<evidence type="ECO:0000256" key="2">
    <source>
        <dbReference type="ARBA" id="ARBA00008533"/>
    </source>
</evidence>
<evidence type="ECO:0000313" key="17">
    <source>
        <dbReference type="EMBL" id="UUX92420.1"/>
    </source>
</evidence>
<dbReference type="Pfam" id="PF00271">
    <property type="entry name" value="Helicase_C"/>
    <property type="match status" value="1"/>
</dbReference>
<evidence type="ECO:0000256" key="9">
    <source>
        <dbReference type="ARBA" id="ARBA00023204"/>
    </source>
</evidence>
<dbReference type="GeneID" id="74308827"/>
<keyword evidence="7 12" id="KW-0067">ATP-binding</keyword>
<dbReference type="Pfam" id="PF17757">
    <property type="entry name" value="UvrB_inter"/>
    <property type="match status" value="1"/>
</dbReference>